<dbReference type="Gene3D" id="1.25.40.10">
    <property type="entry name" value="Tetratricopeptide repeat domain"/>
    <property type="match status" value="1"/>
</dbReference>
<protein>
    <submittedName>
        <fullName evidence="1">Uncharacterized protein</fullName>
    </submittedName>
</protein>
<gene>
    <name evidence="1" type="ORF">S01H1_73985</name>
</gene>
<dbReference type="InterPro" id="IPR011990">
    <property type="entry name" value="TPR-like_helical_dom_sf"/>
</dbReference>
<dbReference type="EMBL" id="BARS01049462">
    <property type="protein sequence ID" value="GAG33240.1"/>
    <property type="molecule type" value="Genomic_DNA"/>
</dbReference>
<sequence length="46" mass="5465">YYQIGTIYIGQNNVEEAVRNLERFLELVPEHEKANIAKQLLDYLKK</sequence>
<feature type="non-terminal residue" evidence="1">
    <location>
        <position position="1"/>
    </location>
</feature>
<dbReference type="AlphaFoldDB" id="X0WRE6"/>
<dbReference type="InterPro" id="IPR019734">
    <property type="entry name" value="TPR_rpt"/>
</dbReference>
<accession>X0WRE6</accession>
<dbReference type="SUPFAM" id="SSF48452">
    <property type="entry name" value="TPR-like"/>
    <property type="match status" value="1"/>
</dbReference>
<comment type="caution">
    <text evidence="1">The sequence shown here is derived from an EMBL/GenBank/DDBJ whole genome shotgun (WGS) entry which is preliminary data.</text>
</comment>
<reference evidence="1" key="1">
    <citation type="journal article" date="2014" name="Front. Microbiol.">
        <title>High frequency of phylogenetically diverse reductive dehalogenase-homologous genes in deep subseafloor sedimentary metagenomes.</title>
        <authorList>
            <person name="Kawai M."/>
            <person name="Futagami T."/>
            <person name="Toyoda A."/>
            <person name="Takaki Y."/>
            <person name="Nishi S."/>
            <person name="Hori S."/>
            <person name="Arai W."/>
            <person name="Tsubouchi T."/>
            <person name="Morono Y."/>
            <person name="Uchiyama I."/>
            <person name="Ito T."/>
            <person name="Fujiyama A."/>
            <person name="Inagaki F."/>
            <person name="Takami H."/>
        </authorList>
    </citation>
    <scope>NUCLEOTIDE SEQUENCE</scope>
    <source>
        <strain evidence="1">Expedition CK06-06</strain>
    </source>
</reference>
<dbReference type="PROSITE" id="PS50293">
    <property type="entry name" value="TPR_REGION"/>
    <property type="match status" value="1"/>
</dbReference>
<organism evidence="1">
    <name type="scientific">marine sediment metagenome</name>
    <dbReference type="NCBI Taxonomy" id="412755"/>
    <lineage>
        <taxon>unclassified sequences</taxon>
        <taxon>metagenomes</taxon>
        <taxon>ecological metagenomes</taxon>
    </lineage>
</organism>
<name>X0WRE6_9ZZZZ</name>
<evidence type="ECO:0000313" key="1">
    <source>
        <dbReference type="EMBL" id="GAG33240.1"/>
    </source>
</evidence>
<dbReference type="PROSITE" id="PS50005">
    <property type="entry name" value="TPR"/>
    <property type="match status" value="1"/>
</dbReference>
<proteinExistence type="predicted"/>